<gene>
    <name evidence="1" type="ORF">GOODEAATRI_022924</name>
</gene>
<sequence>MAAACSPWRSAPGGSTCATYPCVAVPEGGNYRGADDVLIIGQVCGLQSVLLQERDITFFSGTADIRQAALLNNYHLGIHEEDAKREFWFHLKKGTLKDYLGYFTATEPALIVQGRY</sequence>
<protein>
    <submittedName>
        <fullName evidence="1">Uncharacterized protein</fullName>
    </submittedName>
</protein>
<organism evidence="1 2">
    <name type="scientific">Goodea atripinnis</name>
    <dbReference type="NCBI Taxonomy" id="208336"/>
    <lineage>
        <taxon>Eukaryota</taxon>
        <taxon>Metazoa</taxon>
        <taxon>Chordata</taxon>
        <taxon>Craniata</taxon>
        <taxon>Vertebrata</taxon>
        <taxon>Euteleostomi</taxon>
        <taxon>Actinopterygii</taxon>
        <taxon>Neopterygii</taxon>
        <taxon>Teleostei</taxon>
        <taxon>Neoteleostei</taxon>
        <taxon>Acanthomorphata</taxon>
        <taxon>Ovalentaria</taxon>
        <taxon>Atherinomorphae</taxon>
        <taxon>Cyprinodontiformes</taxon>
        <taxon>Goodeidae</taxon>
        <taxon>Goodea</taxon>
    </lineage>
</organism>
<name>A0ABV0MKD5_9TELE</name>
<evidence type="ECO:0000313" key="2">
    <source>
        <dbReference type="Proteomes" id="UP001476798"/>
    </source>
</evidence>
<dbReference type="EMBL" id="JAHRIO010002401">
    <property type="protein sequence ID" value="MEQ2159446.1"/>
    <property type="molecule type" value="Genomic_DNA"/>
</dbReference>
<reference evidence="1 2" key="1">
    <citation type="submission" date="2021-06" db="EMBL/GenBank/DDBJ databases">
        <authorList>
            <person name="Palmer J.M."/>
        </authorList>
    </citation>
    <scope>NUCLEOTIDE SEQUENCE [LARGE SCALE GENOMIC DNA]</scope>
    <source>
        <strain evidence="1 2">GA_2019</strain>
        <tissue evidence="1">Muscle</tissue>
    </source>
</reference>
<proteinExistence type="predicted"/>
<accession>A0ABV0MKD5</accession>
<dbReference type="Proteomes" id="UP001476798">
    <property type="component" value="Unassembled WGS sequence"/>
</dbReference>
<keyword evidence="2" id="KW-1185">Reference proteome</keyword>
<evidence type="ECO:0000313" key="1">
    <source>
        <dbReference type="EMBL" id="MEQ2159446.1"/>
    </source>
</evidence>
<comment type="caution">
    <text evidence="1">The sequence shown here is derived from an EMBL/GenBank/DDBJ whole genome shotgun (WGS) entry which is preliminary data.</text>
</comment>